<dbReference type="Pfam" id="PF00356">
    <property type="entry name" value="LacI"/>
    <property type="match status" value="1"/>
</dbReference>
<feature type="domain" description="HTH lacI-type" evidence="5">
    <location>
        <begin position="5"/>
        <end position="62"/>
    </location>
</feature>
<dbReference type="SUPFAM" id="SSF47413">
    <property type="entry name" value="lambda repressor-like DNA-binding domains"/>
    <property type="match status" value="1"/>
</dbReference>
<evidence type="ECO:0000313" key="6">
    <source>
        <dbReference type="EMBL" id="PPK82403.1"/>
    </source>
</evidence>
<dbReference type="EMBL" id="PTJA01000002">
    <property type="protein sequence ID" value="PPK82403.1"/>
    <property type="molecule type" value="Genomic_DNA"/>
</dbReference>
<keyword evidence="3" id="KW-0238">DNA-binding</keyword>
<dbReference type="GO" id="GO:0003700">
    <property type="term" value="F:DNA-binding transcription factor activity"/>
    <property type="evidence" value="ECO:0007669"/>
    <property type="project" value="TreeGrafter"/>
</dbReference>
<protein>
    <submittedName>
        <fullName evidence="6">LacI family transcriptional regulator</fullName>
    </submittedName>
</protein>
<dbReference type="OrthoDB" id="9768806at2"/>
<reference evidence="6 7" key="1">
    <citation type="submission" date="2018-02" db="EMBL/GenBank/DDBJ databases">
        <title>Genomic Encyclopedia of Archaeal and Bacterial Type Strains, Phase II (KMG-II): from individual species to whole genera.</title>
        <authorList>
            <person name="Goeker M."/>
        </authorList>
    </citation>
    <scope>NUCLEOTIDE SEQUENCE [LARGE SCALE GENOMIC DNA]</scope>
    <source>
        <strain evidence="6 7">DSM 3808</strain>
    </source>
</reference>
<dbReference type="Proteomes" id="UP000237749">
    <property type="component" value="Unassembled WGS sequence"/>
</dbReference>
<dbReference type="PANTHER" id="PTHR30146">
    <property type="entry name" value="LACI-RELATED TRANSCRIPTIONAL REPRESSOR"/>
    <property type="match status" value="1"/>
</dbReference>
<dbReference type="InterPro" id="IPR028082">
    <property type="entry name" value="Peripla_BP_I"/>
</dbReference>
<keyword evidence="2" id="KW-0805">Transcription regulation</keyword>
<evidence type="ECO:0000313" key="7">
    <source>
        <dbReference type="Proteomes" id="UP000237749"/>
    </source>
</evidence>
<accession>A0A2S6HWW3</accession>
<dbReference type="AlphaFoldDB" id="A0A2S6HWW3"/>
<dbReference type="RefSeq" id="WP_104434832.1">
    <property type="nucleotide sequence ID" value="NZ_PTJA01000002.1"/>
</dbReference>
<dbReference type="PROSITE" id="PS50932">
    <property type="entry name" value="HTH_LACI_2"/>
    <property type="match status" value="1"/>
</dbReference>
<evidence type="ECO:0000256" key="3">
    <source>
        <dbReference type="ARBA" id="ARBA00023125"/>
    </source>
</evidence>
<keyword evidence="1" id="KW-0678">Repressor</keyword>
<dbReference type="Gene3D" id="1.10.260.40">
    <property type="entry name" value="lambda repressor-like DNA-binding domains"/>
    <property type="match status" value="1"/>
</dbReference>
<evidence type="ECO:0000256" key="4">
    <source>
        <dbReference type="ARBA" id="ARBA00023163"/>
    </source>
</evidence>
<proteinExistence type="predicted"/>
<dbReference type="CDD" id="cd01392">
    <property type="entry name" value="HTH_LacI"/>
    <property type="match status" value="1"/>
</dbReference>
<dbReference type="InterPro" id="IPR010982">
    <property type="entry name" value="Lambda_DNA-bd_dom_sf"/>
</dbReference>
<name>A0A2S6HWW3_9FIRM</name>
<dbReference type="InterPro" id="IPR000843">
    <property type="entry name" value="HTH_LacI"/>
</dbReference>
<dbReference type="SUPFAM" id="SSF53822">
    <property type="entry name" value="Periplasmic binding protein-like I"/>
    <property type="match status" value="1"/>
</dbReference>
<dbReference type="GO" id="GO:0000976">
    <property type="term" value="F:transcription cis-regulatory region binding"/>
    <property type="evidence" value="ECO:0007669"/>
    <property type="project" value="TreeGrafter"/>
</dbReference>
<keyword evidence="7" id="KW-1185">Reference proteome</keyword>
<dbReference type="Gene3D" id="3.40.50.2300">
    <property type="match status" value="2"/>
</dbReference>
<dbReference type="InterPro" id="IPR046335">
    <property type="entry name" value="LacI/GalR-like_sensor"/>
</dbReference>
<organism evidence="6 7">
    <name type="scientific">Lacrimispora xylanisolvens</name>
    <dbReference type="NCBI Taxonomy" id="384636"/>
    <lineage>
        <taxon>Bacteria</taxon>
        <taxon>Bacillati</taxon>
        <taxon>Bacillota</taxon>
        <taxon>Clostridia</taxon>
        <taxon>Lachnospirales</taxon>
        <taxon>Lachnospiraceae</taxon>
        <taxon>Lacrimispora</taxon>
    </lineage>
</organism>
<gene>
    <name evidence="6" type="ORF">BXY41_10291</name>
</gene>
<evidence type="ECO:0000256" key="2">
    <source>
        <dbReference type="ARBA" id="ARBA00023015"/>
    </source>
</evidence>
<dbReference type="Pfam" id="PF13377">
    <property type="entry name" value="Peripla_BP_3"/>
    <property type="match status" value="1"/>
</dbReference>
<sequence>MARIVTLKDIANELGTSIVTVSNALSGKKGVSEAVRTQVIEKARELGYDNAKQNKIPQGKVTIGVIVSEQYIGIGTSFYWTMYQQAVWAASTHKALTTLEIISTDQEKKLEPPRLAADEAIDGLIVIGKLEKIYLDCILKVLKVPVVLLDFRCEESGCSSVMSNNYIGMYKMTRYLLKKGHRSIGYVGEVETNENLCDRYFGYRKVMEEWGVPVNQEWVIADPQVVSQKAAISLPKTLPTAFVCCNDYVAGFLYDRLSQLGYRVPEDISLVGYDNYLYGHSLAKKLTTYNVDMKEMAAVAVKMLLKKANGKSDYYKIVYLDSQIVERDSVKSITV</sequence>
<dbReference type="PANTHER" id="PTHR30146:SF148">
    <property type="entry name" value="HTH-TYPE TRANSCRIPTIONAL REPRESSOR PURR-RELATED"/>
    <property type="match status" value="1"/>
</dbReference>
<keyword evidence="4" id="KW-0804">Transcription</keyword>
<evidence type="ECO:0000259" key="5">
    <source>
        <dbReference type="PROSITE" id="PS50932"/>
    </source>
</evidence>
<comment type="caution">
    <text evidence="6">The sequence shown here is derived from an EMBL/GenBank/DDBJ whole genome shotgun (WGS) entry which is preliminary data.</text>
</comment>
<dbReference type="SMART" id="SM00354">
    <property type="entry name" value="HTH_LACI"/>
    <property type="match status" value="1"/>
</dbReference>
<evidence type="ECO:0000256" key="1">
    <source>
        <dbReference type="ARBA" id="ARBA00022491"/>
    </source>
</evidence>